<accession>C8PIT7</accession>
<evidence type="ECO:0000256" key="1">
    <source>
        <dbReference type="ARBA" id="ARBA00003618"/>
    </source>
</evidence>
<dbReference type="Proteomes" id="UP000005709">
    <property type="component" value="Unassembled WGS sequence"/>
</dbReference>
<dbReference type="Gene3D" id="3.40.50.300">
    <property type="entry name" value="P-loop containing nucleotide triphosphate hydrolases"/>
    <property type="match status" value="2"/>
</dbReference>
<evidence type="ECO:0000256" key="6">
    <source>
        <dbReference type="ARBA" id="ARBA00022840"/>
    </source>
</evidence>
<evidence type="ECO:0000256" key="2">
    <source>
        <dbReference type="ARBA" id="ARBA00009441"/>
    </source>
</evidence>
<proteinExistence type="inferred from homology"/>
<dbReference type="InterPro" id="IPR003395">
    <property type="entry name" value="RecF/RecN/SMC_N"/>
</dbReference>
<dbReference type="EMBL" id="ACYG01000027">
    <property type="protein sequence ID" value="EEV16842.1"/>
    <property type="molecule type" value="Genomic_DNA"/>
</dbReference>
<dbReference type="AlphaFoldDB" id="C8PIT7"/>
<keyword evidence="10" id="KW-0175">Coiled coil</keyword>
<evidence type="ECO:0000256" key="3">
    <source>
        <dbReference type="ARBA" id="ARBA00021315"/>
    </source>
</evidence>
<dbReference type="RefSeq" id="WP_005871681.1">
    <property type="nucleotide sequence ID" value="NZ_ACYG01000027.1"/>
</dbReference>
<keyword evidence="6" id="KW-0067">ATP-binding</keyword>
<reference evidence="12 13" key="1">
    <citation type="submission" date="2009-07" db="EMBL/GenBank/DDBJ databases">
        <authorList>
            <person name="Madupu R."/>
            <person name="Sebastian Y."/>
            <person name="Durkin A.S."/>
            <person name="Torralba M."/>
            <person name="Methe B."/>
            <person name="Sutton G.G."/>
            <person name="Strausberg R.L."/>
            <person name="Nelson K.E."/>
        </authorList>
    </citation>
    <scope>NUCLEOTIDE SEQUENCE [LARGE SCALE GENOMIC DNA]</scope>
    <source>
        <strain evidence="12 13">RM3268</strain>
    </source>
</reference>
<dbReference type="Pfam" id="PF02463">
    <property type="entry name" value="SMC_N"/>
    <property type="match status" value="1"/>
</dbReference>
<feature type="domain" description="RecF/RecN/SMC N-terminal" evidence="11">
    <location>
        <begin position="2"/>
        <end position="468"/>
    </location>
</feature>
<protein>
    <recommendedName>
        <fullName evidence="3 9">DNA repair protein RecN</fullName>
    </recommendedName>
    <alternativeName>
        <fullName evidence="8 9">Recombination protein N</fullName>
    </alternativeName>
</protein>
<comment type="similarity">
    <text evidence="2 9">Belongs to the RecN family.</text>
</comment>
<comment type="function">
    <text evidence="1 9">May be involved in recombinational repair of damaged DNA.</text>
</comment>
<dbReference type="STRING" id="824.CGRAC_0996"/>
<dbReference type="PIRSF" id="PIRSF003128">
    <property type="entry name" value="RecN"/>
    <property type="match status" value="1"/>
</dbReference>
<dbReference type="GO" id="GO:0005524">
    <property type="term" value="F:ATP binding"/>
    <property type="evidence" value="ECO:0007669"/>
    <property type="project" value="UniProtKB-KW"/>
</dbReference>
<dbReference type="GO" id="GO:0009432">
    <property type="term" value="P:SOS response"/>
    <property type="evidence" value="ECO:0007669"/>
    <property type="project" value="TreeGrafter"/>
</dbReference>
<evidence type="ECO:0000256" key="7">
    <source>
        <dbReference type="ARBA" id="ARBA00023204"/>
    </source>
</evidence>
<dbReference type="SUPFAM" id="SSF52540">
    <property type="entry name" value="P-loop containing nucleoside triphosphate hydrolases"/>
    <property type="match status" value="1"/>
</dbReference>
<dbReference type="GO" id="GO:0006310">
    <property type="term" value="P:DNA recombination"/>
    <property type="evidence" value="ECO:0007669"/>
    <property type="project" value="InterPro"/>
</dbReference>
<dbReference type="GO" id="GO:0043590">
    <property type="term" value="C:bacterial nucleoid"/>
    <property type="evidence" value="ECO:0007669"/>
    <property type="project" value="TreeGrafter"/>
</dbReference>
<keyword evidence="5 9" id="KW-0227">DNA damage</keyword>
<evidence type="ECO:0000256" key="10">
    <source>
        <dbReference type="SAM" id="Coils"/>
    </source>
</evidence>
<evidence type="ECO:0000256" key="8">
    <source>
        <dbReference type="ARBA" id="ARBA00033408"/>
    </source>
</evidence>
<keyword evidence="13" id="KW-1185">Reference proteome</keyword>
<feature type="coiled-coil region" evidence="10">
    <location>
        <begin position="276"/>
        <end position="348"/>
    </location>
</feature>
<dbReference type="GO" id="GO:0006281">
    <property type="term" value="P:DNA repair"/>
    <property type="evidence" value="ECO:0007669"/>
    <property type="project" value="UniProtKB-KW"/>
</dbReference>
<dbReference type="PANTHER" id="PTHR11059:SF0">
    <property type="entry name" value="DNA REPAIR PROTEIN RECN"/>
    <property type="match status" value="1"/>
</dbReference>
<name>C8PIT7_9BACT</name>
<evidence type="ECO:0000313" key="13">
    <source>
        <dbReference type="Proteomes" id="UP000005709"/>
    </source>
</evidence>
<keyword evidence="4" id="KW-0547">Nucleotide-binding</keyword>
<dbReference type="OrthoDB" id="9806954at2"/>
<evidence type="ECO:0000256" key="4">
    <source>
        <dbReference type="ARBA" id="ARBA00022741"/>
    </source>
</evidence>
<evidence type="ECO:0000259" key="11">
    <source>
        <dbReference type="Pfam" id="PF02463"/>
    </source>
</evidence>
<organism evidence="12 13">
    <name type="scientific">Campylobacter gracilis RM3268</name>
    <dbReference type="NCBI Taxonomy" id="553220"/>
    <lineage>
        <taxon>Bacteria</taxon>
        <taxon>Pseudomonadati</taxon>
        <taxon>Campylobacterota</taxon>
        <taxon>Epsilonproteobacteria</taxon>
        <taxon>Campylobacterales</taxon>
        <taxon>Campylobacteraceae</taxon>
        <taxon>Campylobacter</taxon>
    </lineage>
</organism>
<gene>
    <name evidence="12" type="ORF">CAMGR0001_1136</name>
</gene>
<comment type="caution">
    <text evidence="12">The sequence shown here is derived from an EMBL/GenBank/DDBJ whole genome shotgun (WGS) entry which is preliminary data.</text>
</comment>
<evidence type="ECO:0000313" key="12">
    <source>
        <dbReference type="EMBL" id="EEV16842.1"/>
    </source>
</evidence>
<dbReference type="InterPro" id="IPR004604">
    <property type="entry name" value="DNA_recomb/repair_RecN"/>
</dbReference>
<keyword evidence="7 9" id="KW-0234">DNA repair</keyword>
<evidence type="ECO:0000256" key="9">
    <source>
        <dbReference type="PIRNR" id="PIRNR003128"/>
    </source>
</evidence>
<evidence type="ECO:0000256" key="5">
    <source>
        <dbReference type="ARBA" id="ARBA00022763"/>
    </source>
</evidence>
<dbReference type="eggNOG" id="COG0497">
    <property type="taxonomic scope" value="Bacteria"/>
</dbReference>
<dbReference type="PANTHER" id="PTHR11059">
    <property type="entry name" value="DNA REPAIR PROTEIN RECN"/>
    <property type="match status" value="1"/>
</dbReference>
<sequence>MLERIYIKNNLGFCESELSFGPGLSVFTGISGAGKSVLIGAILAVFGLKECEAELIEADVEHKFDMENFGLINDTPNTFRVLKERSLRYFINSQSVSKKNLSTIAGEYVKFLGAKNAGEMSSDSLLKLLDFIAAKKDAAHAQSLSELQSAFVEFSRTKKQLDEILDQERKIEELKEFARFEIEKIERVSPKIGEYEELLQIKKKLSKKDKIEELWARAQGVFELERSVIEALSLSGLDSAFFEDAMNELRLKRESLNLDELENIDIEKILDRIEALSALNRRYGSVEEALATLEARKKELEHYEQLSFEKTKLQAEFKRLSEGTAILAEKISEARKGAKKRLEDLINSYLKQLYMDGVELSFKPAVLSERGTDEICVSLCKTEFKNLSSGETNRLRLAFIAASLELTNNGEGILILDEIDSNLSGKEAMSIANVLVKISKFYQIFAISHQPQLSSKAASHFLVSKTNGKSSVRLLSENEKITELARMISGETITAEALEFAKKLRQS</sequence>
<dbReference type="InterPro" id="IPR027417">
    <property type="entry name" value="P-loop_NTPase"/>
</dbReference>